<protein>
    <recommendedName>
        <fullName evidence="4">N-acetyltransferase domain-containing protein</fullName>
    </recommendedName>
</protein>
<dbReference type="SUPFAM" id="SSF55729">
    <property type="entry name" value="Acyl-CoA N-acyltransferases (Nat)"/>
    <property type="match status" value="1"/>
</dbReference>
<keyword evidence="2" id="KW-0012">Acyltransferase</keyword>
<dbReference type="Gene3D" id="3.40.630.30">
    <property type="match status" value="1"/>
</dbReference>
<comment type="similarity">
    <text evidence="3">Belongs to the acetyltransferase family. RimJ subfamily.</text>
</comment>
<sequence length="166" mass="19349">MAIHLEKLAMKHAEELFAFEKQNRIYFEQTFLPRPAVYFEKDSFLTILNTLIQEEETMFVIYMDEQLVDRINITDVQQTENEKMGSVGYRIGKKYTGRGVASRALYLMKKIAKEQHFTSLEAGTAIDNYGSQIVLLKNQFQFKEKCIDPSRQFGPSGTYVCFEYLL</sequence>
<dbReference type="PANTHER" id="PTHR43792:SF8">
    <property type="entry name" value="[RIBOSOMAL PROTEIN US5]-ALANINE N-ACETYLTRANSFERASE"/>
    <property type="match status" value="1"/>
</dbReference>
<dbReference type="PANTHER" id="PTHR43792">
    <property type="entry name" value="GNAT FAMILY, PUTATIVE (AFU_ORTHOLOGUE AFUA_3G00765)-RELATED-RELATED"/>
    <property type="match status" value="1"/>
</dbReference>
<evidence type="ECO:0000259" key="4">
    <source>
        <dbReference type="PROSITE" id="PS51186"/>
    </source>
</evidence>
<dbReference type="InterPro" id="IPR016181">
    <property type="entry name" value="Acyl_CoA_acyltransferase"/>
</dbReference>
<dbReference type="RefSeq" id="WP_161901264.1">
    <property type="nucleotide sequence ID" value="NZ_MAEL01000015.1"/>
</dbReference>
<accession>A0ABQ6Z1P5</accession>
<dbReference type="Pfam" id="PF13302">
    <property type="entry name" value="Acetyltransf_3"/>
    <property type="match status" value="1"/>
</dbReference>
<evidence type="ECO:0000256" key="1">
    <source>
        <dbReference type="ARBA" id="ARBA00022679"/>
    </source>
</evidence>
<dbReference type="PROSITE" id="PS51186">
    <property type="entry name" value="GNAT"/>
    <property type="match status" value="1"/>
</dbReference>
<dbReference type="InterPro" id="IPR051531">
    <property type="entry name" value="N-acetyltransferase"/>
</dbReference>
<evidence type="ECO:0000313" key="5">
    <source>
        <dbReference type="EMBL" id="KAF1305413.1"/>
    </source>
</evidence>
<dbReference type="Proteomes" id="UP000782705">
    <property type="component" value="Unassembled WGS sequence"/>
</dbReference>
<dbReference type="InterPro" id="IPR000182">
    <property type="entry name" value="GNAT_dom"/>
</dbReference>
<evidence type="ECO:0000256" key="3">
    <source>
        <dbReference type="ARBA" id="ARBA00038502"/>
    </source>
</evidence>
<proteinExistence type="inferred from homology"/>
<evidence type="ECO:0000313" key="6">
    <source>
        <dbReference type="Proteomes" id="UP000782705"/>
    </source>
</evidence>
<name>A0ABQ6Z1P5_9ENTE</name>
<evidence type="ECO:0000256" key="2">
    <source>
        <dbReference type="ARBA" id="ARBA00023315"/>
    </source>
</evidence>
<gene>
    <name evidence="5" type="ORF">BAU17_02670</name>
</gene>
<keyword evidence="1" id="KW-0808">Transferase</keyword>
<reference evidence="5 6" key="1">
    <citation type="submission" date="2016-06" db="EMBL/GenBank/DDBJ databases">
        <title>Four novel species of enterococci isolated from chicken manure.</title>
        <authorList>
            <person name="Van Tyne D."/>
        </authorList>
    </citation>
    <scope>NUCLEOTIDE SEQUENCE [LARGE SCALE GENOMIC DNA]</scope>
    <source>
        <strain evidence="5 6">CU12B</strain>
    </source>
</reference>
<feature type="domain" description="N-acetyltransferase" evidence="4">
    <location>
        <begin position="3"/>
        <end position="166"/>
    </location>
</feature>
<comment type="caution">
    <text evidence="5">The sequence shown here is derived from an EMBL/GenBank/DDBJ whole genome shotgun (WGS) entry which is preliminary data.</text>
</comment>
<organism evidence="5 6">
    <name type="scientific">Candidatus Enterococcus willemsii</name>
    <dbReference type="NCBI Taxonomy" id="1857215"/>
    <lineage>
        <taxon>Bacteria</taxon>
        <taxon>Bacillati</taxon>
        <taxon>Bacillota</taxon>
        <taxon>Bacilli</taxon>
        <taxon>Lactobacillales</taxon>
        <taxon>Enterococcaceae</taxon>
        <taxon>Enterococcus</taxon>
    </lineage>
</organism>
<keyword evidence="6" id="KW-1185">Reference proteome</keyword>
<dbReference type="EMBL" id="MAEL01000015">
    <property type="protein sequence ID" value="KAF1305413.1"/>
    <property type="molecule type" value="Genomic_DNA"/>
</dbReference>